<dbReference type="InterPro" id="IPR016181">
    <property type="entry name" value="Acyl_CoA_acyltransferase"/>
</dbReference>
<evidence type="ECO:0000256" key="2">
    <source>
        <dbReference type="ARBA" id="ARBA00023315"/>
    </source>
</evidence>
<dbReference type="GO" id="GO:0016747">
    <property type="term" value="F:acyltransferase activity, transferring groups other than amino-acyl groups"/>
    <property type="evidence" value="ECO:0007669"/>
    <property type="project" value="InterPro"/>
</dbReference>
<dbReference type="PANTHER" id="PTHR43420">
    <property type="entry name" value="ACETYLTRANSFERASE"/>
    <property type="match status" value="1"/>
</dbReference>
<reference evidence="5" key="1">
    <citation type="submission" date="2025-08" db="UniProtKB">
        <authorList>
            <consortium name="RefSeq"/>
        </authorList>
    </citation>
    <scope>IDENTIFICATION</scope>
    <source>
        <tissue evidence="5">Gonads</tissue>
    </source>
</reference>
<dbReference type="SUPFAM" id="SSF55729">
    <property type="entry name" value="Acyl-CoA N-acyltransferases (Nat)"/>
    <property type="match status" value="1"/>
</dbReference>
<feature type="domain" description="N-acetyltransferase" evidence="3">
    <location>
        <begin position="26"/>
        <end position="227"/>
    </location>
</feature>
<dbReference type="Proteomes" id="UP000085678">
    <property type="component" value="Unplaced"/>
</dbReference>
<proteinExistence type="predicted"/>
<protein>
    <submittedName>
        <fullName evidence="5">Uncharacterized protein LOC106174827</fullName>
    </submittedName>
</protein>
<keyword evidence="1" id="KW-0808">Transferase</keyword>
<dbReference type="PROSITE" id="PS51186">
    <property type="entry name" value="GNAT"/>
    <property type="match status" value="1"/>
</dbReference>
<sequence>MAGLVISYQPASNILGPVPGDDGGPIRIRPMTEQDSEYVAKLQVEAFREKFEWAVGKSNVNKVSRALGNGLRRSPQWWPRYFVAELNDEFGCHFAGAIVLGFYADRSLPEPNFDTNGLGCRAICGMACMEMALGEKRSNPSKGYVEAICVDSKYRGKGIGKVLLDRAEYEAKAMGCRSIYLYVKQTNRAKNLYERQGYRVTENHDGCCCTYCAVGVRHFYEMEKQLF</sequence>
<gene>
    <name evidence="5" type="primary">LOC106174827</name>
</gene>
<dbReference type="AlphaFoldDB" id="A0A1S3JNQ3"/>
<dbReference type="InParanoid" id="A0A1S3JNQ3"/>
<dbReference type="InterPro" id="IPR050680">
    <property type="entry name" value="YpeA/RimI_acetyltransf"/>
</dbReference>
<dbReference type="Gene3D" id="3.40.630.30">
    <property type="match status" value="1"/>
</dbReference>
<dbReference type="CDD" id="cd04301">
    <property type="entry name" value="NAT_SF"/>
    <property type="match status" value="1"/>
</dbReference>
<keyword evidence="2" id="KW-0012">Acyltransferase</keyword>
<dbReference type="Pfam" id="PF00583">
    <property type="entry name" value="Acetyltransf_1"/>
    <property type="match status" value="1"/>
</dbReference>
<evidence type="ECO:0000313" key="5">
    <source>
        <dbReference type="RefSeq" id="XP_013411977.1"/>
    </source>
</evidence>
<evidence type="ECO:0000256" key="1">
    <source>
        <dbReference type="ARBA" id="ARBA00022679"/>
    </source>
</evidence>
<dbReference type="RefSeq" id="XP_013411977.1">
    <property type="nucleotide sequence ID" value="XM_013556523.2"/>
</dbReference>
<accession>A0A1S3JNQ3</accession>
<dbReference type="KEGG" id="lak:106174827"/>
<evidence type="ECO:0000259" key="3">
    <source>
        <dbReference type="PROSITE" id="PS51186"/>
    </source>
</evidence>
<dbReference type="PANTHER" id="PTHR43420:SF47">
    <property type="entry name" value="N-ACETYLTRANSFERASE DOMAIN-CONTAINING PROTEIN"/>
    <property type="match status" value="1"/>
</dbReference>
<organism evidence="4 5">
    <name type="scientific">Lingula anatina</name>
    <name type="common">Brachiopod</name>
    <name type="synonym">Lingula unguis</name>
    <dbReference type="NCBI Taxonomy" id="7574"/>
    <lineage>
        <taxon>Eukaryota</taxon>
        <taxon>Metazoa</taxon>
        <taxon>Spiralia</taxon>
        <taxon>Lophotrochozoa</taxon>
        <taxon>Brachiopoda</taxon>
        <taxon>Linguliformea</taxon>
        <taxon>Lingulata</taxon>
        <taxon>Lingulida</taxon>
        <taxon>Linguloidea</taxon>
        <taxon>Lingulidae</taxon>
        <taxon>Lingula</taxon>
    </lineage>
</organism>
<name>A0A1S3JNQ3_LINAN</name>
<dbReference type="GeneID" id="106174827"/>
<dbReference type="OrthoDB" id="6283299at2759"/>
<dbReference type="InterPro" id="IPR000182">
    <property type="entry name" value="GNAT_dom"/>
</dbReference>
<evidence type="ECO:0000313" key="4">
    <source>
        <dbReference type="Proteomes" id="UP000085678"/>
    </source>
</evidence>
<keyword evidence="4" id="KW-1185">Reference proteome</keyword>